<feature type="compositionally biased region" description="Low complexity" evidence="11">
    <location>
        <begin position="578"/>
        <end position="587"/>
    </location>
</feature>
<dbReference type="InterPro" id="IPR013121">
    <property type="entry name" value="Fe_red_NAD-bd_6"/>
</dbReference>
<evidence type="ECO:0000256" key="4">
    <source>
        <dbReference type="ARBA" id="ARBA00022692"/>
    </source>
</evidence>
<dbReference type="PROSITE" id="PS51384">
    <property type="entry name" value="FAD_FR"/>
    <property type="match status" value="1"/>
</dbReference>
<evidence type="ECO:0000256" key="1">
    <source>
        <dbReference type="ARBA" id="ARBA00004141"/>
    </source>
</evidence>
<dbReference type="InterPro" id="IPR039261">
    <property type="entry name" value="FNR_nucleotide-bd"/>
</dbReference>
<feature type="compositionally biased region" description="Low complexity" evidence="11">
    <location>
        <begin position="944"/>
        <end position="965"/>
    </location>
</feature>
<dbReference type="Pfam" id="PF08030">
    <property type="entry name" value="NAD_binding_6"/>
    <property type="match status" value="1"/>
</dbReference>
<feature type="region of interest" description="Disordered" evidence="11">
    <location>
        <begin position="578"/>
        <end position="676"/>
    </location>
</feature>
<organism evidence="14 15">
    <name type="scientific">Kwoniella mangroviensis CBS 10435</name>
    <dbReference type="NCBI Taxonomy" id="1331196"/>
    <lineage>
        <taxon>Eukaryota</taxon>
        <taxon>Fungi</taxon>
        <taxon>Dikarya</taxon>
        <taxon>Basidiomycota</taxon>
        <taxon>Agaricomycotina</taxon>
        <taxon>Tremellomycetes</taxon>
        <taxon>Tremellales</taxon>
        <taxon>Cryptococcaceae</taxon>
        <taxon>Kwoniella</taxon>
    </lineage>
</organism>
<dbReference type="AlphaFoldDB" id="A0A1B9IQ66"/>
<dbReference type="InterPro" id="IPR013112">
    <property type="entry name" value="FAD-bd_8"/>
</dbReference>
<dbReference type="PANTHER" id="PTHR32361:SF9">
    <property type="entry name" value="FERRIC REDUCTASE TRANSMEMBRANE COMPONENT 3-RELATED"/>
    <property type="match status" value="1"/>
</dbReference>
<dbReference type="Proteomes" id="UP000092583">
    <property type="component" value="Unassembled WGS sequence"/>
</dbReference>
<gene>
    <name evidence="14" type="ORF">L486_05169</name>
</gene>
<dbReference type="PANTHER" id="PTHR32361">
    <property type="entry name" value="FERRIC/CUPRIC REDUCTASE TRANSMEMBRANE COMPONENT"/>
    <property type="match status" value="1"/>
</dbReference>
<evidence type="ECO:0000256" key="3">
    <source>
        <dbReference type="ARBA" id="ARBA00022448"/>
    </source>
</evidence>
<evidence type="ECO:0000256" key="9">
    <source>
        <dbReference type="ARBA" id="ARBA00023136"/>
    </source>
</evidence>
<feature type="compositionally biased region" description="Polar residues" evidence="11">
    <location>
        <begin position="622"/>
        <end position="632"/>
    </location>
</feature>
<keyword evidence="15" id="KW-1185">Reference proteome</keyword>
<evidence type="ECO:0000256" key="8">
    <source>
        <dbReference type="ARBA" id="ARBA00023065"/>
    </source>
</evidence>
<dbReference type="InterPro" id="IPR013130">
    <property type="entry name" value="Fe3_Rdtase_TM_dom"/>
</dbReference>
<keyword evidence="9 12" id="KW-0472">Membrane</keyword>
<evidence type="ECO:0000259" key="13">
    <source>
        <dbReference type="PROSITE" id="PS51384"/>
    </source>
</evidence>
<dbReference type="SFLD" id="SFLDG01168">
    <property type="entry name" value="Ferric_reductase_subgroup_(FRE"/>
    <property type="match status" value="1"/>
</dbReference>
<evidence type="ECO:0000256" key="10">
    <source>
        <dbReference type="ARBA" id="ARBA00023180"/>
    </source>
</evidence>
<feature type="compositionally biased region" description="Polar residues" evidence="11">
    <location>
        <begin position="833"/>
        <end position="851"/>
    </location>
</feature>
<dbReference type="Gene3D" id="3.40.50.80">
    <property type="entry name" value="Nucleotide-binding domain of ferredoxin-NADP reductase (FNR) module"/>
    <property type="match status" value="2"/>
</dbReference>
<evidence type="ECO:0000313" key="15">
    <source>
        <dbReference type="Proteomes" id="UP000092583"/>
    </source>
</evidence>
<proteinExistence type="inferred from homology"/>
<feature type="compositionally biased region" description="Basic and acidic residues" evidence="11">
    <location>
        <begin position="595"/>
        <end position="604"/>
    </location>
</feature>
<comment type="subcellular location">
    <subcellularLocation>
        <location evidence="1">Membrane</location>
        <topology evidence="1">Multi-pass membrane protein</topology>
    </subcellularLocation>
</comment>
<reference evidence="14 15" key="1">
    <citation type="submission" date="2013-07" db="EMBL/GenBank/DDBJ databases">
        <title>The Genome Sequence of Kwoniella mangroviensis CBS10435.</title>
        <authorList>
            <consortium name="The Broad Institute Genome Sequencing Platform"/>
            <person name="Cuomo C."/>
            <person name="Litvintseva A."/>
            <person name="Chen Y."/>
            <person name="Heitman J."/>
            <person name="Sun S."/>
            <person name="Springer D."/>
            <person name="Dromer F."/>
            <person name="Young S.K."/>
            <person name="Zeng Q."/>
            <person name="Gargeya S."/>
            <person name="Fitzgerald M."/>
            <person name="Abouelleil A."/>
            <person name="Alvarado L."/>
            <person name="Berlin A.M."/>
            <person name="Chapman S.B."/>
            <person name="Dewar J."/>
            <person name="Goldberg J."/>
            <person name="Griggs A."/>
            <person name="Gujja S."/>
            <person name="Hansen M."/>
            <person name="Howarth C."/>
            <person name="Imamovic A."/>
            <person name="Larimer J."/>
            <person name="McCowan C."/>
            <person name="Murphy C."/>
            <person name="Pearson M."/>
            <person name="Priest M."/>
            <person name="Roberts A."/>
            <person name="Saif S."/>
            <person name="Shea T."/>
            <person name="Sykes S."/>
            <person name="Wortman J."/>
            <person name="Nusbaum C."/>
            <person name="Birren B."/>
        </authorList>
    </citation>
    <scope>NUCLEOTIDE SEQUENCE [LARGE SCALE GENOMIC DNA]</scope>
    <source>
        <strain evidence="14 15">CBS 10435</strain>
    </source>
</reference>
<feature type="region of interest" description="Disordered" evidence="11">
    <location>
        <begin position="759"/>
        <end position="787"/>
    </location>
</feature>
<feature type="region of interest" description="Disordered" evidence="11">
    <location>
        <begin position="801"/>
        <end position="877"/>
    </location>
</feature>
<feature type="compositionally biased region" description="Low complexity" evidence="11">
    <location>
        <begin position="852"/>
        <end position="862"/>
    </location>
</feature>
<feature type="region of interest" description="Disordered" evidence="11">
    <location>
        <begin position="939"/>
        <end position="989"/>
    </location>
</feature>
<dbReference type="EMBL" id="KI669463">
    <property type="protein sequence ID" value="OCF57705.1"/>
    <property type="molecule type" value="Genomic_DNA"/>
</dbReference>
<dbReference type="InterPro" id="IPR017927">
    <property type="entry name" value="FAD-bd_FR_type"/>
</dbReference>
<dbReference type="STRING" id="1331196.A0A1B9IQ66"/>
<feature type="compositionally biased region" description="Polar residues" evidence="11">
    <location>
        <begin position="863"/>
        <end position="875"/>
    </location>
</feature>
<feature type="transmembrane region" description="Helical" evidence="12">
    <location>
        <begin position="261"/>
        <end position="281"/>
    </location>
</feature>
<keyword evidence="5" id="KW-0249">Electron transport</keyword>
<feature type="compositionally biased region" description="Basic residues" evidence="11">
    <location>
        <begin position="660"/>
        <end position="670"/>
    </location>
</feature>
<keyword evidence="4 12" id="KW-0812">Transmembrane</keyword>
<evidence type="ECO:0000256" key="2">
    <source>
        <dbReference type="ARBA" id="ARBA00006278"/>
    </source>
</evidence>
<feature type="compositionally biased region" description="Basic and acidic residues" evidence="11">
    <location>
        <begin position="1075"/>
        <end position="1085"/>
    </location>
</feature>
<keyword evidence="6 12" id="KW-1133">Transmembrane helix</keyword>
<dbReference type="SFLD" id="SFLDS00052">
    <property type="entry name" value="Ferric_Reductase_Domain"/>
    <property type="match status" value="1"/>
</dbReference>
<protein>
    <recommendedName>
        <fullName evidence="13">FAD-binding FR-type domain-containing protein</fullName>
    </recommendedName>
</protein>
<keyword evidence="7" id="KW-0560">Oxidoreductase</keyword>
<feature type="transmembrane region" description="Helical" evidence="12">
    <location>
        <begin position="133"/>
        <end position="150"/>
    </location>
</feature>
<reference evidence="15" key="2">
    <citation type="submission" date="2013-12" db="EMBL/GenBank/DDBJ databases">
        <title>Evolution of pathogenesis and genome organization in the Tremellales.</title>
        <authorList>
            <person name="Cuomo C."/>
            <person name="Litvintseva A."/>
            <person name="Heitman J."/>
            <person name="Chen Y."/>
            <person name="Sun S."/>
            <person name="Springer D."/>
            <person name="Dromer F."/>
            <person name="Young S."/>
            <person name="Zeng Q."/>
            <person name="Chapman S."/>
            <person name="Gujja S."/>
            <person name="Saif S."/>
            <person name="Birren B."/>
        </authorList>
    </citation>
    <scope>NUCLEOTIDE SEQUENCE [LARGE SCALE GENOMIC DNA]</scope>
    <source>
        <strain evidence="15">CBS 10435</strain>
    </source>
</reference>
<feature type="transmembrane region" description="Helical" evidence="12">
    <location>
        <begin position="6"/>
        <end position="27"/>
    </location>
</feature>
<keyword evidence="8" id="KW-0406">Ion transport</keyword>
<dbReference type="GO" id="GO:0015677">
    <property type="term" value="P:copper ion import"/>
    <property type="evidence" value="ECO:0007669"/>
    <property type="project" value="TreeGrafter"/>
</dbReference>
<dbReference type="Pfam" id="PF01794">
    <property type="entry name" value="Ferric_reduct"/>
    <property type="match status" value="1"/>
</dbReference>
<dbReference type="GO" id="GO:0000293">
    <property type="term" value="F:ferric-chelate reductase activity"/>
    <property type="evidence" value="ECO:0007669"/>
    <property type="project" value="UniProtKB-ARBA"/>
</dbReference>
<feature type="domain" description="FAD-binding FR-type" evidence="13">
    <location>
        <begin position="296"/>
        <end position="442"/>
    </location>
</feature>
<evidence type="ECO:0000313" key="14">
    <source>
        <dbReference type="EMBL" id="OCF57705.1"/>
    </source>
</evidence>
<dbReference type="OrthoDB" id="4494341at2759"/>
<keyword evidence="10" id="KW-0325">Glycoprotein</keyword>
<dbReference type="GO" id="GO:0005886">
    <property type="term" value="C:plasma membrane"/>
    <property type="evidence" value="ECO:0007669"/>
    <property type="project" value="TreeGrafter"/>
</dbReference>
<evidence type="ECO:0000256" key="11">
    <source>
        <dbReference type="SAM" id="MobiDB-lite"/>
    </source>
</evidence>
<evidence type="ECO:0000256" key="6">
    <source>
        <dbReference type="ARBA" id="ARBA00022989"/>
    </source>
</evidence>
<feature type="transmembrane region" description="Helical" evidence="12">
    <location>
        <begin position="162"/>
        <end position="182"/>
    </location>
</feature>
<evidence type="ECO:0000256" key="12">
    <source>
        <dbReference type="SAM" id="Phobius"/>
    </source>
</evidence>
<dbReference type="CDD" id="cd06186">
    <property type="entry name" value="NOX_Duox_like_FAD_NADP"/>
    <property type="match status" value="1"/>
</dbReference>
<name>A0A1B9IQ66_9TREE</name>
<sequence length="1140" mass="125737">MGLPQPVGYLYWYTTSIILGILTIINFSTKFYSHLTRPTLHPSPASSSDTLVTTTTANGQTLPAPLAIEHSSEDEKPQIEKARLGRLNRAARALGVLVEKYFYLSGITLPARRFTLFGKVRKIHKKVYATPELFWTWGYTLGFLILSFYGTGWDTLTWSNQAAWLAVAQVPMIIALAGKNNLISFLTGISYDRLNYIHRASAKLCLLGVWIHAGGHWKLTHGWSQETWHKTISHWGFTGTFAITLLSVLSLPWFRRRMFEFFLVMHIALVALMLAAFVMHWRAMDVWIYPGAGFWAADRLLRVLRLVILNKLWIRPSLSAKDIPSKATISLLTPSTLLLKFTSPSEHLNWSAGHHFYIVMPGMSRLPWEAHPFTASTIPSKPGQGTESGELAFIIRVRDGFTKRMKDKIDEVRKDQGLAIDDKLDVEVSAAVEGPYGEKSDLRGYEGVLMFSGGSGVSFAVSNLLQILSEIRQGTSRVKFISIVWMVKSRLHLEWIAPLLKDHVNDLPPDLSINIHVHVTRHLLPKLSLTHNTLPDMASGDLEAYLQQRATQPKRRRSRFMSTFSWASWTGASVFRAGGTQAGTRRGSLMPSESGKSEGGESIRSDGSSSRKSRAQRLFGSFASSHLGGTSHQDNKNKNRRRSSHAVSGSESESEDPRKIAPRSKERRRPSIPAFNWTEGYADNTVFGAGPNGGSISGEAGRKGSLIPFTVSENQELEIVLKEPTPVEGVRPTAVMPEPLPVTPVEPIRREPLVINTTRDIGPDEVDPFDYRPPSPTTPPAAVLPHRDSRGSIPWMRESFSSVHMPHNTPPRTRQISISEDLPLPRQKRISISEESPVNRTGSPKTVTVPISQSRSGSLSNSLPGTPTTSAFNTEPTRKRSIPLLYGIANRRESGRRDSLPLQAAASIGPQSSPRPSILMPTPVLAKPVRPTMLETVQSSGLLSAPEMSRSSSTTSGASMASFTTPAPPSPIQMNNPADISRPETPSKEFKQFAQITGTSPTDLRKSISAIGAIQDPKERRASAAEFMGPAELELRKRSAEGLEGLVRWHEGRANIKESIEEIINSVAAHTQLSSDERHGMENEKPGSGPARRGGRVNVSCCGPISLLDAVRDGVKDEMNSEEVWKGGVVVDFHAETFGW</sequence>
<accession>A0A1B9IQ66</accession>
<comment type="similarity">
    <text evidence="2">Belongs to the ferric reductase (FRE) family.</text>
</comment>
<keyword evidence="3" id="KW-0813">Transport</keyword>
<dbReference type="InterPro" id="IPR051410">
    <property type="entry name" value="Ferric/Cupric_Reductase"/>
</dbReference>
<feature type="transmembrane region" description="Helical" evidence="12">
    <location>
        <begin position="232"/>
        <end position="254"/>
    </location>
</feature>
<feature type="region of interest" description="Disordered" evidence="11">
    <location>
        <begin position="1071"/>
        <end position="1096"/>
    </location>
</feature>
<dbReference type="Pfam" id="PF08022">
    <property type="entry name" value="FAD_binding_8"/>
    <property type="match status" value="1"/>
</dbReference>
<evidence type="ECO:0000256" key="5">
    <source>
        <dbReference type="ARBA" id="ARBA00022982"/>
    </source>
</evidence>
<dbReference type="GO" id="GO:0006826">
    <property type="term" value="P:iron ion transport"/>
    <property type="evidence" value="ECO:0007669"/>
    <property type="project" value="TreeGrafter"/>
</dbReference>
<dbReference type="GO" id="GO:0006879">
    <property type="term" value="P:intracellular iron ion homeostasis"/>
    <property type="evidence" value="ECO:0007669"/>
    <property type="project" value="TreeGrafter"/>
</dbReference>
<feature type="transmembrane region" description="Helical" evidence="12">
    <location>
        <begin position="194"/>
        <end position="212"/>
    </location>
</feature>
<evidence type="ECO:0000256" key="7">
    <source>
        <dbReference type="ARBA" id="ARBA00023002"/>
    </source>
</evidence>